<evidence type="ECO:0000313" key="2">
    <source>
        <dbReference type="Proteomes" id="UP000320762"/>
    </source>
</evidence>
<accession>A0A550BRW5</accession>
<sequence length="70" mass="7457">MRQPAWKALVTALAATKAYPEPRRLDDLVSRQSCADSCSHALKSRSLTGTCVLGLVTALAADDRIEGLAD</sequence>
<proteinExistence type="predicted"/>
<dbReference type="EMBL" id="VDMD01000194">
    <property type="protein sequence ID" value="TRM55287.1"/>
    <property type="molecule type" value="Genomic_DNA"/>
</dbReference>
<keyword evidence="2" id="KW-1185">Reference proteome</keyword>
<protein>
    <submittedName>
        <fullName evidence="1">Uncharacterized protein</fullName>
    </submittedName>
</protein>
<comment type="caution">
    <text evidence="1">The sequence shown here is derived from an EMBL/GenBank/DDBJ whole genome shotgun (WGS) entry which is preliminary data.</text>
</comment>
<dbReference type="AlphaFoldDB" id="A0A550BRW5"/>
<dbReference type="Proteomes" id="UP000320762">
    <property type="component" value="Unassembled WGS sequence"/>
</dbReference>
<gene>
    <name evidence="1" type="ORF">BD626DRAFT_638128</name>
</gene>
<name>A0A550BRW5_9AGAR</name>
<reference evidence="1 2" key="1">
    <citation type="journal article" date="2019" name="New Phytol.">
        <title>Comparative genomics reveals unique wood-decay strategies and fruiting body development in the Schizophyllaceae.</title>
        <authorList>
            <person name="Almasi E."/>
            <person name="Sahu N."/>
            <person name="Krizsan K."/>
            <person name="Balint B."/>
            <person name="Kovacs G.M."/>
            <person name="Kiss B."/>
            <person name="Cseklye J."/>
            <person name="Drula E."/>
            <person name="Henrissat B."/>
            <person name="Nagy I."/>
            <person name="Chovatia M."/>
            <person name="Adam C."/>
            <person name="LaButti K."/>
            <person name="Lipzen A."/>
            <person name="Riley R."/>
            <person name="Grigoriev I.V."/>
            <person name="Nagy L.G."/>
        </authorList>
    </citation>
    <scope>NUCLEOTIDE SEQUENCE [LARGE SCALE GENOMIC DNA]</scope>
    <source>
        <strain evidence="1 2">NL-1724</strain>
    </source>
</reference>
<evidence type="ECO:0000313" key="1">
    <source>
        <dbReference type="EMBL" id="TRM55287.1"/>
    </source>
</evidence>
<organism evidence="1 2">
    <name type="scientific">Schizophyllum amplum</name>
    <dbReference type="NCBI Taxonomy" id="97359"/>
    <lineage>
        <taxon>Eukaryota</taxon>
        <taxon>Fungi</taxon>
        <taxon>Dikarya</taxon>
        <taxon>Basidiomycota</taxon>
        <taxon>Agaricomycotina</taxon>
        <taxon>Agaricomycetes</taxon>
        <taxon>Agaricomycetidae</taxon>
        <taxon>Agaricales</taxon>
        <taxon>Schizophyllaceae</taxon>
        <taxon>Schizophyllum</taxon>
    </lineage>
</organism>